<feature type="transmembrane region" description="Helical" evidence="1">
    <location>
        <begin position="39"/>
        <end position="58"/>
    </location>
</feature>
<protein>
    <submittedName>
        <fullName evidence="2">Glycosyltransferase</fullName>
        <ecNumber evidence="2">2.4.-.-</ecNumber>
    </submittedName>
</protein>
<accession>A0ABT0Y5B7</accession>
<dbReference type="InterPro" id="IPR029044">
    <property type="entry name" value="Nucleotide-diphossugar_trans"/>
</dbReference>
<dbReference type="Pfam" id="PF13641">
    <property type="entry name" value="Glyco_tranf_2_3"/>
    <property type="match status" value="1"/>
</dbReference>
<dbReference type="SUPFAM" id="SSF53448">
    <property type="entry name" value="Nucleotide-diphospho-sugar transferases"/>
    <property type="match status" value="1"/>
</dbReference>
<sequence>MWLKGFTSLRILSVCAVIAGLFLVVMAVATWYARGQISHPFLLIFWWVVNGVLIYHLYPLTRQRRRPSGIPATGRVVAIVGVHEQNEDELRACIWSILNQRGMVVAEVHVVDGGSVRMPVRPFSHPRIRWHRTGSGGKRAAQLYVLDRLEPADWDFVLAVDTACVLDEHAMERQLMEFSEPSVMATTAMVSMRNAGQNILTRLVDLSVGISVIGPASRSALHAMQLTPGALAVYRAHVLFGYKPRYPASSTTDDSCLAVYPHLRGEVVRVTEATVWSTAPADAGSVYRQSLRAERAWWRTTASALRKDPSRTAFDRMLLVVRLSFALVRSAGLVVVLAEATYSGTPRLTWLVLYGALYMTVRYARAGVYLAERPAMSRSQRLWTWILLTPVEAAYHLLCAGVIRYIALLPHHTRSGSTQEPGTGLPGTGSPAATSAVYYSGFASERTQP</sequence>
<comment type="caution">
    <text evidence="2">The sequence shown here is derived from an EMBL/GenBank/DDBJ whole genome shotgun (WGS) entry which is preliminary data.</text>
</comment>
<keyword evidence="2" id="KW-0808">Transferase</keyword>
<dbReference type="EC" id="2.4.-.-" evidence="2"/>
<dbReference type="Gene3D" id="3.90.550.10">
    <property type="entry name" value="Spore Coat Polysaccharide Biosynthesis Protein SpsA, Chain A"/>
    <property type="match status" value="1"/>
</dbReference>
<keyword evidence="1" id="KW-0472">Membrane</keyword>
<feature type="transmembrane region" description="Helical" evidence="1">
    <location>
        <begin position="12"/>
        <end position="33"/>
    </location>
</feature>
<feature type="transmembrane region" description="Helical" evidence="1">
    <location>
        <begin position="350"/>
        <end position="370"/>
    </location>
</feature>
<proteinExistence type="predicted"/>
<dbReference type="RefSeq" id="WP_251801030.1">
    <property type="nucleotide sequence ID" value="NZ_JAMQOL010000038.1"/>
</dbReference>
<evidence type="ECO:0000313" key="2">
    <source>
        <dbReference type="EMBL" id="MCM4081234.1"/>
    </source>
</evidence>
<dbReference type="EMBL" id="JAMQOL010000038">
    <property type="protein sequence ID" value="MCM4081234.1"/>
    <property type="molecule type" value="Genomic_DNA"/>
</dbReference>
<keyword evidence="3" id="KW-1185">Reference proteome</keyword>
<feature type="transmembrane region" description="Helical" evidence="1">
    <location>
        <begin position="382"/>
        <end position="407"/>
    </location>
</feature>
<evidence type="ECO:0000256" key="1">
    <source>
        <dbReference type="SAM" id="Phobius"/>
    </source>
</evidence>
<evidence type="ECO:0000313" key="3">
    <source>
        <dbReference type="Proteomes" id="UP001523216"/>
    </source>
</evidence>
<name>A0ABT0Y5B7_9ACTN</name>
<feature type="transmembrane region" description="Helical" evidence="1">
    <location>
        <begin position="317"/>
        <end position="338"/>
    </location>
</feature>
<keyword evidence="1" id="KW-1133">Transmembrane helix</keyword>
<dbReference type="GO" id="GO:0016757">
    <property type="term" value="F:glycosyltransferase activity"/>
    <property type="evidence" value="ECO:0007669"/>
    <property type="project" value="UniProtKB-KW"/>
</dbReference>
<dbReference type="Proteomes" id="UP001523216">
    <property type="component" value="Unassembled WGS sequence"/>
</dbReference>
<keyword evidence="1" id="KW-0812">Transmembrane</keyword>
<keyword evidence="2" id="KW-0328">Glycosyltransferase</keyword>
<reference evidence="2 3" key="1">
    <citation type="submission" date="2022-06" db="EMBL/GenBank/DDBJ databases">
        <title>Actinoplanes abujensis sp. nov., isolated from Nigerian arid soil.</title>
        <authorList>
            <person name="Ding P."/>
        </authorList>
    </citation>
    <scope>NUCLEOTIDE SEQUENCE [LARGE SCALE GENOMIC DNA]</scope>
    <source>
        <strain evidence="3">TRM88002</strain>
    </source>
</reference>
<organism evidence="2 3">
    <name type="scientific">Paractinoplanes hotanensis</name>
    <dbReference type="NCBI Taxonomy" id="2906497"/>
    <lineage>
        <taxon>Bacteria</taxon>
        <taxon>Bacillati</taxon>
        <taxon>Actinomycetota</taxon>
        <taxon>Actinomycetes</taxon>
        <taxon>Micromonosporales</taxon>
        <taxon>Micromonosporaceae</taxon>
        <taxon>Paractinoplanes</taxon>
    </lineage>
</organism>
<gene>
    <name evidence="2" type="ORF">LXN57_27030</name>
</gene>